<gene>
    <name evidence="2" type="ORF">O4U47_17995</name>
</gene>
<dbReference type="CDD" id="cd06587">
    <property type="entry name" value="VOC"/>
    <property type="match status" value="1"/>
</dbReference>
<accession>A0ABT4TP04</accession>
<dbReference type="InterPro" id="IPR029068">
    <property type="entry name" value="Glyas_Bleomycin-R_OHBP_Dase"/>
</dbReference>
<dbReference type="InterPro" id="IPR041581">
    <property type="entry name" value="Glyoxalase_6"/>
</dbReference>
<name>A0ABT4TP04_9ACTN</name>
<dbReference type="SUPFAM" id="SSF54593">
    <property type="entry name" value="Glyoxalase/Bleomycin resistance protein/Dihydroxybiphenyl dioxygenase"/>
    <property type="match status" value="1"/>
</dbReference>
<keyword evidence="3" id="KW-1185">Reference proteome</keyword>
<comment type="caution">
    <text evidence="2">The sequence shown here is derived from an EMBL/GenBank/DDBJ whole genome shotgun (WGS) entry which is preliminary data.</text>
</comment>
<dbReference type="EMBL" id="JAQFWP010000034">
    <property type="protein sequence ID" value="MDA2806410.1"/>
    <property type="molecule type" value="Genomic_DNA"/>
</dbReference>
<evidence type="ECO:0000313" key="2">
    <source>
        <dbReference type="EMBL" id="MDA2806410.1"/>
    </source>
</evidence>
<dbReference type="PROSITE" id="PS51819">
    <property type="entry name" value="VOC"/>
    <property type="match status" value="1"/>
</dbReference>
<dbReference type="RefSeq" id="WP_270679050.1">
    <property type="nucleotide sequence ID" value="NZ_JAQFWP010000034.1"/>
</dbReference>
<dbReference type="Proteomes" id="UP001165685">
    <property type="component" value="Unassembled WGS sequence"/>
</dbReference>
<sequence>MSTAAFDQIVVNAAAPVELARFWGGVLGVDPVDRGDGWSYLPSAPGRPRISFQPDPEPAPGRFRFHLDVRVDDIADAARGAQDRGATVEGPVVTDEQGSFQRMLDPEGNVFCLTSG</sequence>
<dbReference type="Gene3D" id="3.10.180.10">
    <property type="entry name" value="2,3-Dihydroxybiphenyl 1,2-Dioxygenase, domain 1"/>
    <property type="match status" value="1"/>
</dbReference>
<dbReference type="Pfam" id="PF18029">
    <property type="entry name" value="Glyoxalase_6"/>
    <property type="match status" value="1"/>
</dbReference>
<evidence type="ECO:0000259" key="1">
    <source>
        <dbReference type="PROSITE" id="PS51819"/>
    </source>
</evidence>
<dbReference type="PANTHER" id="PTHR35908">
    <property type="entry name" value="HYPOTHETICAL FUSION PROTEIN"/>
    <property type="match status" value="1"/>
</dbReference>
<evidence type="ECO:0000313" key="3">
    <source>
        <dbReference type="Proteomes" id="UP001165685"/>
    </source>
</evidence>
<dbReference type="PANTHER" id="PTHR35908:SF1">
    <property type="entry name" value="CONSERVED PROTEIN"/>
    <property type="match status" value="1"/>
</dbReference>
<reference evidence="2" key="1">
    <citation type="submission" date="2023-01" db="EMBL/GenBank/DDBJ databases">
        <title>Draft genome sequence of Nocardiopsis sp. LSu2-4 isolated from halophytes.</title>
        <authorList>
            <person name="Duangmal K."/>
            <person name="Chantavorakit T."/>
        </authorList>
    </citation>
    <scope>NUCLEOTIDE SEQUENCE</scope>
    <source>
        <strain evidence="2">LSu2-4</strain>
    </source>
</reference>
<protein>
    <submittedName>
        <fullName evidence="2">VOC family protein</fullName>
    </submittedName>
</protein>
<organism evidence="2 3">
    <name type="scientific">Nocardiopsis suaedae</name>
    <dbReference type="NCBI Taxonomy" id="3018444"/>
    <lineage>
        <taxon>Bacteria</taxon>
        <taxon>Bacillati</taxon>
        <taxon>Actinomycetota</taxon>
        <taxon>Actinomycetes</taxon>
        <taxon>Streptosporangiales</taxon>
        <taxon>Nocardiopsidaceae</taxon>
        <taxon>Nocardiopsis</taxon>
    </lineage>
</organism>
<proteinExistence type="predicted"/>
<feature type="domain" description="VOC" evidence="1">
    <location>
        <begin position="5"/>
        <end position="116"/>
    </location>
</feature>
<dbReference type="InterPro" id="IPR037523">
    <property type="entry name" value="VOC_core"/>
</dbReference>